<dbReference type="STRING" id="436010.A0A166KZ95"/>
<protein>
    <submittedName>
        <fullName evidence="2">Uncharacterized protein</fullName>
    </submittedName>
</protein>
<proteinExistence type="predicted"/>
<name>A0A166KZ95_9AGAM</name>
<sequence>MSSDKPEKASTNPVSAGYSLLVRSLSKGNPTTMFSNTNASPPSQAPASPSVSPKVSRTASSSSAETSTSGLTAIEKFKNISARVTMQKETKPQWPPTSWMASASHENIGKDKTSLESVPPAPGALGTDGGDAPEKEGEGDAAESASIARKIRDMFSSMSTSLPALPTSIYSSVPGQAPSPDTTPPKNPSVSTPTPTPVAPVSATDAAPERDPTPTPPPPAPGVIDSKLAALLSSASVMNGSISKGRQSVWAALERLRAPKSSQSPSSTDTKDPKDPKGAADEEIEVENDIDDDSSVMMYAPLVPDAGSEVEIARSEVSYVDQNGGVVGVAEEDWNARREVLAKEKLDTLRRRKLEGKEKEKEEVQAEEQAIKGKGKGKEPKPKKVREVRVWVPSPTQLSFQATWWGYRLYLPPPVLDILGSKQLEAAKRAAMLTAALRWLLEHIPINLFPPQFRPVLMIVKRLGPYLGYIGSGIAWSWAGIKAFDKGNGVILTATWLMPVALIPGTWEEGMFDPPGPTTPPKDPIGSEPALTPPSKSQTKR</sequence>
<reference evidence="2 3" key="1">
    <citation type="journal article" date="2016" name="Mol. Biol. Evol.">
        <title>Comparative Genomics of Early-Diverging Mushroom-Forming Fungi Provides Insights into the Origins of Lignocellulose Decay Capabilities.</title>
        <authorList>
            <person name="Nagy L.G."/>
            <person name="Riley R."/>
            <person name="Tritt A."/>
            <person name="Adam C."/>
            <person name="Daum C."/>
            <person name="Floudas D."/>
            <person name="Sun H."/>
            <person name="Yadav J.S."/>
            <person name="Pangilinan J."/>
            <person name="Larsson K.H."/>
            <person name="Matsuura K."/>
            <person name="Barry K."/>
            <person name="Labutti K."/>
            <person name="Kuo R."/>
            <person name="Ohm R.A."/>
            <person name="Bhattacharya S.S."/>
            <person name="Shirouzu T."/>
            <person name="Yoshinaga Y."/>
            <person name="Martin F.M."/>
            <person name="Grigoriev I.V."/>
            <person name="Hibbett D.S."/>
        </authorList>
    </citation>
    <scope>NUCLEOTIDE SEQUENCE [LARGE SCALE GENOMIC DNA]</scope>
    <source>
        <strain evidence="2 3">CBS 109695</strain>
    </source>
</reference>
<feature type="region of interest" description="Disordered" evidence="1">
    <location>
        <begin position="1"/>
        <end position="148"/>
    </location>
</feature>
<feature type="compositionally biased region" description="Basic and acidic residues" evidence="1">
    <location>
        <begin position="269"/>
        <end position="280"/>
    </location>
</feature>
<dbReference type="OrthoDB" id="3247214at2759"/>
<feature type="region of interest" description="Disordered" evidence="1">
    <location>
        <begin position="510"/>
        <end position="541"/>
    </location>
</feature>
<dbReference type="EMBL" id="KV417540">
    <property type="protein sequence ID" value="KZP22405.1"/>
    <property type="molecule type" value="Genomic_DNA"/>
</dbReference>
<feature type="compositionally biased region" description="Polar residues" evidence="1">
    <location>
        <begin position="26"/>
        <end position="38"/>
    </location>
</feature>
<evidence type="ECO:0000313" key="2">
    <source>
        <dbReference type="EMBL" id="KZP22405.1"/>
    </source>
</evidence>
<feature type="compositionally biased region" description="Acidic residues" evidence="1">
    <location>
        <begin position="281"/>
        <end position="293"/>
    </location>
</feature>
<keyword evidence="3" id="KW-1185">Reference proteome</keyword>
<dbReference type="Proteomes" id="UP000076532">
    <property type="component" value="Unassembled WGS sequence"/>
</dbReference>
<evidence type="ECO:0000313" key="3">
    <source>
        <dbReference type="Proteomes" id="UP000076532"/>
    </source>
</evidence>
<feature type="compositionally biased region" description="Pro residues" evidence="1">
    <location>
        <begin position="514"/>
        <end position="523"/>
    </location>
</feature>
<feature type="compositionally biased region" description="Low complexity" evidence="1">
    <location>
        <begin position="188"/>
        <end position="206"/>
    </location>
</feature>
<feature type="compositionally biased region" description="Polar residues" evidence="1">
    <location>
        <begin position="162"/>
        <end position="174"/>
    </location>
</feature>
<feature type="region of interest" description="Disordered" evidence="1">
    <location>
        <begin position="356"/>
        <end position="381"/>
    </location>
</feature>
<gene>
    <name evidence="2" type="ORF">FIBSPDRAFT_859710</name>
</gene>
<feature type="compositionally biased region" description="Low complexity" evidence="1">
    <location>
        <begin position="39"/>
        <end position="69"/>
    </location>
</feature>
<feature type="region of interest" description="Disordered" evidence="1">
    <location>
        <begin position="253"/>
        <end position="293"/>
    </location>
</feature>
<feature type="region of interest" description="Disordered" evidence="1">
    <location>
        <begin position="162"/>
        <end position="225"/>
    </location>
</feature>
<organism evidence="2 3">
    <name type="scientific">Athelia psychrophila</name>
    <dbReference type="NCBI Taxonomy" id="1759441"/>
    <lineage>
        <taxon>Eukaryota</taxon>
        <taxon>Fungi</taxon>
        <taxon>Dikarya</taxon>
        <taxon>Basidiomycota</taxon>
        <taxon>Agaricomycotina</taxon>
        <taxon>Agaricomycetes</taxon>
        <taxon>Agaricomycetidae</taxon>
        <taxon>Atheliales</taxon>
        <taxon>Atheliaceae</taxon>
        <taxon>Athelia</taxon>
    </lineage>
</organism>
<accession>A0A166KZ95</accession>
<dbReference type="AlphaFoldDB" id="A0A166KZ95"/>
<evidence type="ECO:0000256" key="1">
    <source>
        <dbReference type="SAM" id="MobiDB-lite"/>
    </source>
</evidence>